<keyword evidence="2" id="KW-0812">Transmembrane</keyword>
<comment type="caution">
    <text evidence="3">The sequence shown here is derived from an EMBL/GenBank/DDBJ whole genome shotgun (WGS) entry which is preliminary data.</text>
</comment>
<protein>
    <submittedName>
        <fullName evidence="3">Uncharacterized protein</fullName>
    </submittedName>
</protein>
<evidence type="ECO:0000256" key="2">
    <source>
        <dbReference type="SAM" id="Phobius"/>
    </source>
</evidence>
<feature type="compositionally biased region" description="Low complexity" evidence="1">
    <location>
        <begin position="10"/>
        <end position="19"/>
    </location>
</feature>
<reference evidence="3" key="1">
    <citation type="submission" date="2021-01" db="EMBL/GenBank/DDBJ databases">
        <title>Whole genome shotgun sequence of Virgisporangium aliadipatigenens NBRC 105644.</title>
        <authorList>
            <person name="Komaki H."/>
            <person name="Tamura T."/>
        </authorList>
    </citation>
    <scope>NUCLEOTIDE SEQUENCE</scope>
    <source>
        <strain evidence="3">NBRC 105644</strain>
    </source>
</reference>
<evidence type="ECO:0000313" key="4">
    <source>
        <dbReference type="Proteomes" id="UP000619260"/>
    </source>
</evidence>
<accession>A0A8J4DTP8</accession>
<organism evidence="3 4">
    <name type="scientific">Virgisporangium aliadipatigenens</name>
    <dbReference type="NCBI Taxonomy" id="741659"/>
    <lineage>
        <taxon>Bacteria</taxon>
        <taxon>Bacillati</taxon>
        <taxon>Actinomycetota</taxon>
        <taxon>Actinomycetes</taxon>
        <taxon>Micromonosporales</taxon>
        <taxon>Micromonosporaceae</taxon>
        <taxon>Virgisporangium</taxon>
    </lineage>
</organism>
<name>A0A8J4DTP8_9ACTN</name>
<feature type="region of interest" description="Disordered" evidence="1">
    <location>
        <begin position="1"/>
        <end position="20"/>
    </location>
</feature>
<dbReference type="AlphaFoldDB" id="A0A8J4DTP8"/>
<keyword evidence="2" id="KW-1133">Transmembrane helix</keyword>
<feature type="transmembrane region" description="Helical" evidence="2">
    <location>
        <begin position="60"/>
        <end position="81"/>
    </location>
</feature>
<gene>
    <name evidence="3" type="ORF">Val02_64120</name>
</gene>
<sequence length="232" mass="25565">MPVLPPPLSTLPRSTPGSLRPTRASRRIAALVAVFTLIVLTLSLLLWWNPLDLVILRRAGYWAPPFAVVGTPLMGIVVAWLTLRDKRAAIVVTVLASVAALALSCVAGALWFLSDAPPTDHRIAEQAGLELVITAGPDGWGERQELVVRRPAGLLTRESRYPLLCARSEFNDPPPRQYESARFASANTVEVVLTDGQRFTVPFDRSTLRPEYTLNVWCPADEFDHPRDLGRP</sequence>
<dbReference type="EMBL" id="BOPF01000028">
    <property type="protein sequence ID" value="GIJ49526.1"/>
    <property type="molecule type" value="Genomic_DNA"/>
</dbReference>
<keyword evidence="4" id="KW-1185">Reference proteome</keyword>
<feature type="transmembrane region" description="Helical" evidence="2">
    <location>
        <begin position="88"/>
        <end position="113"/>
    </location>
</feature>
<feature type="transmembrane region" description="Helical" evidence="2">
    <location>
        <begin position="28"/>
        <end position="48"/>
    </location>
</feature>
<proteinExistence type="predicted"/>
<dbReference type="RefSeq" id="WP_203902995.1">
    <property type="nucleotide sequence ID" value="NZ_BOPF01000028.1"/>
</dbReference>
<evidence type="ECO:0000256" key="1">
    <source>
        <dbReference type="SAM" id="MobiDB-lite"/>
    </source>
</evidence>
<evidence type="ECO:0000313" key="3">
    <source>
        <dbReference type="EMBL" id="GIJ49526.1"/>
    </source>
</evidence>
<dbReference type="Proteomes" id="UP000619260">
    <property type="component" value="Unassembled WGS sequence"/>
</dbReference>
<keyword evidence="2" id="KW-0472">Membrane</keyword>